<accession>A0ABS2N3N1</accession>
<name>A0ABS2N3N1_9BACI</name>
<dbReference type="RefSeq" id="WP_204501353.1">
    <property type="nucleotide sequence ID" value="NZ_JAFBDR010000020.1"/>
</dbReference>
<protein>
    <submittedName>
        <fullName evidence="1">Uncharacterized protein</fullName>
    </submittedName>
</protein>
<dbReference type="Proteomes" id="UP001296943">
    <property type="component" value="Unassembled WGS sequence"/>
</dbReference>
<keyword evidence="2" id="KW-1185">Reference proteome</keyword>
<proteinExistence type="predicted"/>
<organism evidence="1 2">
    <name type="scientific">Aquibacillus albus</name>
    <dbReference type="NCBI Taxonomy" id="1168171"/>
    <lineage>
        <taxon>Bacteria</taxon>
        <taxon>Bacillati</taxon>
        <taxon>Bacillota</taxon>
        <taxon>Bacilli</taxon>
        <taxon>Bacillales</taxon>
        <taxon>Bacillaceae</taxon>
        <taxon>Aquibacillus</taxon>
    </lineage>
</organism>
<evidence type="ECO:0000313" key="1">
    <source>
        <dbReference type="EMBL" id="MBM7572742.1"/>
    </source>
</evidence>
<sequence>MNIEIWPNNEKTFWYIGKTHLEVINIKRNSSFTSTFIQHTHGWKEGRM</sequence>
<comment type="caution">
    <text evidence="1">The sequence shown here is derived from an EMBL/GenBank/DDBJ whole genome shotgun (WGS) entry which is preliminary data.</text>
</comment>
<evidence type="ECO:0000313" key="2">
    <source>
        <dbReference type="Proteomes" id="UP001296943"/>
    </source>
</evidence>
<gene>
    <name evidence="1" type="ORF">JOC48_003273</name>
</gene>
<dbReference type="EMBL" id="JAFBDR010000020">
    <property type="protein sequence ID" value="MBM7572742.1"/>
    <property type="molecule type" value="Genomic_DNA"/>
</dbReference>
<reference evidence="1 2" key="1">
    <citation type="submission" date="2021-01" db="EMBL/GenBank/DDBJ databases">
        <title>Genomic Encyclopedia of Type Strains, Phase IV (KMG-IV): sequencing the most valuable type-strain genomes for metagenomic binning, comparative biology and taxonomic classification.</title>
        <authorList>
            <person name="Goeker M."/>
        </authorList>
    </citation>
    <scope>NUCLEOTIDE SEQUENCE [LARGE SCALE GENOMIC DNA]</scope>
    <source>
        <strain evidence="1 2">DSM 23711</strain>
    </source>
</reference>